<dbReference type="GO" id="GO:0008198">
    <property type="term" value="F:ferrous iron binding"/>
    <property type="evidence" value="ECO:0007669"/>
    <property type="project" value="InterPro"/>
</dbReference>
<evidence type="ECO:0000313" key="8">
    <source>
        <dbReference type="Proteomes" id="UP001055712"/>
    </source>
</evidence>
<keyword evidence="8" id="KW-1185">Reference proteome</keyword>
<protein>
    <recommendedName>
        <fullName evidence="6">Extradiol ring-cleavage dioxygenase class III enzyme subunit B domain-containing protein</fullName>
    </recommendedName>
</protein>
<dbReference type="EMBL" id="SIDB01000002">
    <property type="protein sequence ID" value="KAI3436697.1"/>
    <property type="molecule type" value="Genomic_DNA"/>
</dbReference>
<proteinExistence type="inferred from homology"/>
<evidence type="ECO:0000259" key="6">
    <source>
        <dbReference type="Pfam" id="PF02900"/>
    </source>
</evidence>
<name>A0A9D4Z1K2_CHLVU</name>
<dbReference type="OrthoDB" id="7396853at2759"/>
<evidence type="ECO:0000256" key="4">
    <source>
        <dbReference type="ARBA" id="ARBA00022833"/>
    </source>
</evidence>
<dbReference type="PANTHER" id="PTHR30096">
    <property type="entry name" value="4,5-DOPA DIOXYGENASE EXTRADIOL-LIKE PROTEIN"/>
    <property type="match status" value="1"/>
</dbReference>
<dbReference type="AlphaFoldDB" id="A0A9D4Z1K2"/>
<evidence type="ECO:0000313" key="7">
    <source>
        <dbReference type="EMBL" id="KAI3436697.1"/>
    </source>
</evidence>
<dbReference type="Pfam" id="PF02900">
    <property type="entry name" value="LigB"/>
    <property type="match status" value="1"/>
</dbReference>
<dbReference type="PANTHER" id="PTHR30096:SF0">
    <property type="entry name" value="4,5-DOPA DIOXYGENASE EXTRADIOL-LIKE PROTEIN"/>
    <property type="match status" value="1"/>
</dbReference>
<comment type="cofactor">
    <cofactor evidence="1">
        <name>Zn(2+)</name>
        <dbReference type="ChEBI" id="CHEBI:29105"/>
    </cofactor>
</comment>
<dbReference type="GO" id="GO:0008270">
    <property type="term" value="F:zinc ion binding"/>
    <property type="evidence" value="ECO:0007669"/>
    <property type="project" value="InterPro"/>
</dbReference>
<evidence type="ECO:0000256" key="2">
    <source>
        <dbReference type="ARBA" id="ARBA00007581"/>
    </source>
</evidence>
<comment type="caution">
    <text evidence="7">The sequence shown here is derived from an EMBL/GenBank/DDBJ whole genome shotgun (WGS) entry which is preliminary data.</text>
</comment>
<keyword evidence="3" id="KW-0479">Metal-binding</keyword>
<dbReference type="SUPFAM" id="SSF53213">
    <property type="entry name" value="LigB-like"/>
    <property type="match status" value="1"/>
</dbReference>
<gene>
    <name evidence="7" type="ORF">D9Q98_006112</name>
</gene>
<reference evidence="7" key="1">
    <citation type="journal article" date="2019" name="Plant J.">
        <title>Chlorella vulgaris genome assembly and annotation reveals the molecular basis for metabolic acclimation to high light conditions.</title>
        <authorList>
            <person name="Cecchin M."/>
            <person name="Marcolungo L."/>
            <person name="Rossato M."/>
            <person name="Girolomoni L."/>
            <person name="Cosentino E."/>
            <person name="Cuine S."/>
            <person name="Li-Beisson Y."/>
            <person name="Delledonne M."/>
            <person name="Ballottari M."/>
        </authorList>
    </citation>
    <scope>NUCLEOTIDE SEQUENCE</scope>
    <source>
        <strain evidence="7">211/11P</strain>
    </source>
</reference>
<dbReference type="PIRSF" id="PIRSF006157">
    <property type="entry name" value="Doxgns_DODA"/>
    <property type="match status" value="1"/>
</dbReference>
<dbReference type="Gene3D" id="3.40.830.10">
    <property type="entry name" value="LigB-like"/>
    <property type="match status" value="1"/>
</dbReference>
<feature type="domain" description="Extradiol ring-cleavage dioxygenase class III enzyme subunit B" evidence="6">
    <location>
        <begin position="45"/>
        <end position="256"/>
    </location>
</feature>
<accession>A0A9D4Z1K2</accession>
<keyword evidence="5" id="KW-0560">Oxidoreductase</keyword>
<dbReference type="Proteomes" id="UP001055712">
    <property type="component" value="Unassembled WGS sequence"/>
</dbReference>
<organism evidence="7 8">
    <name type="scientific">Chlorella vulgaris</name>
    <name type="common">Green alga</name>
    <dbReference type="NCBI Taxonomy" id="3077"/>
    <lineage>
        <taxon>Eukaryota</taxon>
        <taxon>Viridiplantae</taxon>
        <taxon>Chlorophyta</taxon>
        <taxon>core chlorophytes</taxon>
        <taxon>Trebouxiophyceae</taxon>
        <taxon>Chlorellales</taxon>
        <taxon>Chlorellaceae</taxon>
        <taxon>Chlorella clade</taxon>
        <taxon>Chlorella</taxon>
    </lineage>
</organism>
<sequence length="273" mass="29299">MAVAVARAPAVYITHGGGPFPVIGGPGHAKLSAFLKSYASSLPVLPTGLLVVSAHWEEPQATVTSGAQPPLIYDYYGFPPESYELKYPAPGSPQLADRVCSLLKVAGMPCRKDGQRGWDHGTFIPLMLMYPEAKVPVVQLSLLSSLDPREHIRLGEALAPLRDEGVVIIGSGSSFHNVPALFAAMKGDSSALDRSESFDDWLQHVCTDPSLSYEKRAELLSAWRQAPEAAYAHPREEHLLPLHVALGAGKGEVGKLVFADLAMGVHCNSVQWG</sequence>
<dbReference type="CDD" id="cd07363">
    <property type="entry name" value="45_DOPA_Dioxygenase"/>
    <property type="match status" value="1"/>
</dbReference>
<evidence type="ECO:0000256" key="3">
    <source>
        <dbReference type="ARBA" id="ARBA00022723"/>
    </source>
</evidence>
<dbReference type="InterPro" id="IPR004183">
    <property type="entry name" value="Xdiol_dOase_suB"/>
</dbReference>
<keyword evidence="4" id="KW-0862">Zinc</keyword>
<dbReference type="InterPro" id="IPR014436">
    <property type="entry name" value="Extradiol_dOase_DODA"/>
</dbReference>
<evidence type="ECO:0000256" key="5">
    <source>
        <dbReference type="ARBA" id="ARBA00023002"/>
    </source>
</evidence>
<evidence type="ECO:0000256" key="1">
    <source>
        <dbReference type="ARBA" id="ARBA00001947"/>
    </source>
</evidence>
<comment type="similarity">
    <text evidence="2">Belongs to the DODA-type extradiol aromatic ring-opening dioxygenase family.</text>
</comment>
<dbReference type="GO" id="GO:0016702">
    <property type="term" value="F:oxidoreductase activity, acting on single donors with incorporation of molecular oxygen, incorporation of two atoms of oxygen"/>
    <property type="evidence" value="ECO:0007669"/>
    <property type="project" value="UniProtKB-ARBA"/>
</dbReference>
<reference evidence="7" key="2">
    <citation type="submission" date="2020-11" db="EMBL/GenBank/DDBJ databases">
        <authorList>
            <person name="Cecchin M."/>
            <person name="Marcolungo L."/>
            <person name="Rossato M."/>
            <person name="Girolomoni L."/>
            <person name="Cosentino E."/>
            <person name="Cuine S."/>
            <person name="Li-Beisson Y."/>
            <person name="Delledonne M."/>
            <person name="Ballottari M."/>
        </authorList>
    </citation>
    <scope>NUCLEOTIDE SEQUENCE</scope>
    <source>
        <strain evidence="7">211/11P</strain>
        <tissue evidence="7">Whole cell</tissue>
    </source>
</reference>